<evidence type="ECO:0000256" key="4">
    <source>
        <dbReference type="ARBA" id="ARBA00022679"/>
    </source>
</evidence>
<dbReference type="InterPro" id="IPR001841">
    <property type="entry name" value="Znf_RING"/>
</dbReference>
<dbReference type="AlphaFoldDB" id="A0AAQ3MMF5"/>
<dbReference type="GO" id="GO:0016020">
    <property type="term" value="C:membrane"/>
    <property type="evidence" value="ECO:0007669"/>
    <property type="project" value="UniProtKB-SubCell"/>
</dbReference>
<keyword evidence="8" id="KW-0833">Ubl conjugation pathway</keyword>
<dbReference type="EC" id="2.3.2.27" evidence="3"/>
<feature type="domain" description="RING-type" evidence="13">
    <location>
        <begin position="154"/>
        <end position="195"/>
    </location>
</feature>
<proteinExistence type="predicted"/>
<dbReference type="PANTHER" id="PTHR45977:SF4">
    <property type="entry name" value="RING-TYPE DOMAIN-CONTAINING PROTEIN"/>
    <property type="match status" value="1"/>
</dbReference>
<dbReference type="Pfam" id="PF13639">
    <property type="entry name" value="zf-RING_2"/>
    <property type="match status" value="1"/>
</dbReference>
<evidence type="ECO:0000256" key="3">
    <source>
        <dbReference type="ARBA" id="ARBA00012483"/>
    </source>
</evidence>
<reference evidence="14 15" key="1">
    <citation type="journal article" date="2023" name="Life. Sci Alliance">
        <title>Evolutionary insights into 3D genome organization and epigenetic landscape of Vigna mungo.</title>
        <authorList>
            <person name="Junaid A."/>
            <person name="Singh B."/>
            <person name="Bhatia S."/>
        </authorList>
    </citation>
    <scope>NUCLEOTIDE SEQUENCE [LARGE SCALE GENOMIC DNA]</scope>
    <source>
        <strain evidence="14">Urdbean</strain>
    </source>
</reference>
<comment type="catalytic activity">
    <reaction evidence="1">
        <text>S-ubiquitinyl-[E2 ubiquitin-conjugating enzyme]-L-cysteine + [acceptor protein]-L-lysine = [E2 ubiquitin-conjugating enzyme]-L-cysteine + N(6)-ubiquitinyl-[acceptor protein]-L-lysine.</text>
        <dbReference type="EC" id="2.3.2.27"/>
    </reaction>
</comment>
<dbReference type="Gene3D" id="3.30.40.10">
    <property type="entry name" value="Zinc/RING finger domain, C3HC4 (zinc finger)"/>
    <property type="match status" value="1"/>
</dbReference>
<keyword evidence="4" id="KW-0808">Transferase</keyword>
<organism evidence="14 15">
    <name type="scientific">Vigna mungo</name>
    <name type="common">Black gram</name>
    <name type="synonym">Phaseolus mungo</name>
    <dbReference type="NCBI Taxonomy" id="3915"/>
    <lineage>
        <taxon>Eukaryota</taxon>
        <taxon>Viridiplantae</taxon>
        <taxon>Streptophyta</taxon>
        <taxon>Embryophyta</taxon>
        <taxon>Tracheophyta</taxon>
        <taxon>Spermatophyta</taxon>
        <taxon>Magnoliopsida</taxon>
        <taxon>eudicotyledons</taxon>
        <taxon>Gunneridae</taxon>
        <taxon>Pentapetalae</taxon>
        <taxon>rosids</taxon>
        <taxon>fabids</taxon>
        <taxon>Fabales</taxon>
        <taxon>Fabaceae</taxon>
        <taxon>Papilionoideae</taxon>
        <taxon>50 kb inversion clade</taxon>
        <taxon>NPAAA clade</taxon>
        <taxon>indigoferoid/millettioid clade</taxon>
        <taxon>Phaseoleae</taxon>
        <taxon>Vigna</taxon>
    </lineage>
</organism>
<keyword evidence="15" id="KW-1185">Reference proteome</keyword>
<dbReference type="GO" id="GO:0061630">
    <property type="term" value="F:ubiquitin protein ligase activity"/>
    <property type="evidence" value="ECO:0007669"/>
    <property type="project" value="UniProtKB-EC"/>
</dbReference>
<protein>
    <recommendedName>
        <fullName evidence="3">RING-type E3 ubiquitin transferase</fullName>
        <ecNumber evidence="3">2.3.2.27</ecNumber>
    </recommendedName>
</protein>
<evidence type="ECO:0000256" key="12">
    <source>
        <dbReference type="PROSITE-ProRule" id="PRU00175"/>
    </source>
</evidence>
<keyword evidence="10" id="KW-1133">Transmembrane helix</keyword>
<name>A0AAQ3MMF5_VIGMU</name>
<gene>
    <name evidence="14" type="ORF">V8G54_032679</name>
</gene>
<dbReference type="EMBL" id="CP144691">
    <property type="protein sequence ID" value="WVY93591.1"/>
    <property type="molecule type" value="Genomic_DNA"/>
</dbReference>
<keyword evidence="7 12" id="KW-0863">Zinc-finger</keyword>
<accession>A0AAQ3MMF5</accession>
<evidence type="ECO:0000259" key="13">
    <source>
        <dbReference type="PROSITE" id="PS50089"/>
    </source>
</evidence>
<evidence type="ECO:0000256" key="5">
    <source>
        <dbReference type="ARBA" id="ARBA00022692"/>
    </source>
</evidence>
<keyword evidence="5" id="KW-0812">Transmembrane</keyword>
<evidence type="ECO:0000256" key="1">
    <source>
        <dbReference type="ARBA" id="ARBA00000900"/>
    </source>
</evidence>
<dbReference type="PROSITE" id="PS50089">
    <property type="entry name" value="ZF_RING_2"/>
    <property type="match status" value="1"/>
</dbReference>
<evidence type="ECO:0000256" key="9">
    <source>
        <dbReference type="ARBA" id="ARBA00022833"/>
    </source>
</evidence>
<evidence type="ECO:0000313" key="14">
    <source>
        <dbReference type="EMBL" id="WVY93591.1"/>
    </source>
</evidence>
<evidence type="ECO:0000256" key="11">
    <source>
        <dbReference type="ARBA" id="ARBA00023136"/>
    </source>
</evidence>
<sequence length="203" mass="23435">MDTELSTFMPGAIFRISMRVFYQIFLLQLPDPPFIFIPSQIFAQEGPNLLRTMFLSLLLSPLLPLSSLRLFDTNIIDRLVNIVTDEIRGIFHIDEHAVTSSESQIPEIPLRIVINVTHNSIHATTQYLLRTVSSIKKPIDMLKKSTVLQIECCCCICLDEFELNAECYALLCQHFFHQECIMRWLQTNQTCPICRQSLRTVKD</sequence>
<dbReference type="InterPro" id="IPR013083">
    <property type="entry name" value="Znf_RING/FYVE/PHD"/>
</dbReference>
<evidence type="ECO:0000313" key="15">
    <source>
        <dbReference type="Proteomes" id="UP001374535"/>
    </source>
</evidence>
<comment type="subcellular location">
    <subcellularLocation>
        <location evidence="2">Membrane</location>
        <topology evidence="2">Multi-pass membrane protein</topology>
    </subcellularLocation>
</comment>
<dbReference type="PANTHER" id="PTHR45977">
    <property type="entry name" value="TARGET OF ERK KINASE MPK-1"/>
    <property type="match status" value="1"/>
</dbReference>
<keyword evidence="9" id="KW-0862">Zinc</keyword>
<evidence type="ECO:0000256" key="7">
    <source>
        <dbReference type="ARBA" id="ARBA00022771"/>
    </source>
</evidence>
<keyword evidence="6" id="KW-0479">Metal-binding</keyword>
<keyword evidence="11" id="KW-0472">Membrane</keyword>
<dbReference type="SMART" id="SM00184">
    <property type="entry name" value="RING"/>
    <property type="match status" value="1"/>
</dbReference>
<dbReference type="GO" id="GO:0008270">
    <property type="term" value="F:zinc ion binding"/>
    <property type="evidence" value="ECO:0007669"/>
    <property type="project" value="UniProtKB-KW"/>
</dbReference>
<evidence type="ECO:0000256" key="2">
    <source>
        <dbReference type="ARBA" id="ARBA00004141"/>
    </source>
</evidence>
<dbReference type="GO" id="GO:0006511">
    <property type="term" value="P:ubiquitin-dependent protein catabolic process"/>
    <property type="evidence" value="ECO:0007669"/>
    <property type="project" value="TreeGrafter"/>
</dbReference>
<evidence type="ECO:0000256" key="8">
    <source>
        <dbReference type="ARBA" id="ARBA00022786"/>
    </source>
</evidence>
<dbReference type="SUPFAM" id="SSF57850">
    <property type="entry name" value="RING/U-box"/>
    <property type="match status" value="1"/>
</dbReference>
<dbReference type="GO" id="GO:0016567">
    <property type="term" value="P:protein ubiquitination"/>
    <property type="evidence" value="ECO:0007669"/>
    <property type="project" value="TreeGrafter"/>
</dbReference>
<evidence type="ECO:0000256" key="6">
    <source>
        <dbReference type="ARBA" id="ARBA00022723"/>
    </source>
</evidence>
<evidence type="ECO:0000256" key="10">
    <source>
        <dbReference type="ARBA" id="ARBA00022989"/>
    </source>
</evidence>
<dbReference type="Proteomes" id="UP001374535">
    <property type="component" value="Chromosome 10"/>
</dbReference>